<dbReference type="AlphaFoldDB" id="A0AAD5U384"/>
<keyword evidence="2 7" id="KW-0067">ATP-binding</keyword>
<dbReference type="CDD" id="cd01171">
    <property type="entry name" value="YXKO-related"/>
    <property type="match status" value="1"/>
</dbReference>
<dbReference type="Pfam" id="PF01256">
    <property type="entry name" value="Carb_kinase"/>
    <property type="match status" value="1"/>
</dbReference>
<dbReference type="NCBIfam" id="TIGR00196">
    <property type="entry name" value="yjeF_cterm"/>
    <property type="match status" value="1"/>
</dbReference>
<dbReference type="HAMAP" id="MF_01965">
    <property type="entry name" value="NADHX_dehydratase"/>
    <property type="match status" value="1"/>
</dbReference>
<comment type="caution">
    <text evidence="10">The sequence shown here is derived from an EMBL/GenBank/DDBJ whole genome shotgun (WGS) entry which is preliminary data.</text>
</comment>
<evidence type="ECO:0000256" key="8">
    <source>
        <dbReference type="SAM" id="MobiDB-lite"/>
    </source>
</evidence>
<dbReference type="GO" id="GO:0005737">
    <property type="term" value="C:cytoplasm"/>
    <property type="evidence" value="ECO:0007669"/>
    <property type="project" value="UniProtKB-SubCell"/>
</dbReference>
<feature type="binding site" evidence="7">
    <location>
        <position position="584"/>
    </location>
    <ligand>
        <name>(6S)-NADPHX</name>
        <dbReference type="ChEBI" id="CHEBI:64076"/>
    </ligand>
</feature>
<keyword evidence="7" id="KW-0597">Phosphoprotein</keyword>
<dbReference type="PROSITE" id="PS51383">
    <property type="entry name" value="YJEF_C_3"/>
    <property type="match status" value="1"/>
</dbReference>
<comment type="catalytic activity">
    <reaction evidence="7">
        <text>(6S)-NADHX + ATP = ADP + phosphate + NADH + H(+)</text>
        <dbReference type="Rhea" id="RHEA:19017"/>
        <dbReference type="ChEBI" id="CHEBI:15378"/>
        <dbReference type="ChEBI" id="CHEBI:30616"/>
        <dbReference type="ChEBI" id="CHEBI:43474"/>
        <dbReference type="ChEBI" id="CHEBI:57945"/>
        <dbReference type="ChEBI" id="CHEBI:64074"/>
        <dbReference type="ChEBI" id="CHEBI:456216"/>
        <dbReference type="EC" id="4.2.1.93"/>
    </reaction>
</comment>
<sequence length="646" mass="72195">MENSAPFNAEAQNNDTMNNITDNIDPVEFKNSKRTRARFEKVGDIEVEKSETGNDQIAIPPEGSVSQKRKSDSGNSTFCSDTNVENNTEDQDDQDDEQMENENGNIDETVQLIPLQNFQQQAASRKRGRPVGWRKQQNGDHPSPSQSPSSQKRILPLQVLQNNAEQNDQKRGRGRPRKSEFNSIEGTPVQTDRVWSWEEDDILLRYLEQDSNYDTWKLSKRDDSKLYKKSKDLAIEISLLLNGLNSWEISGDDYLKRIHEFEKSLKKGWNFLLSQGKFEDSLEVKLRDPKIKEKLDIKCPLFERLYALMGSLQSESPVNTTLNDNLNYSPVKLELGTTDYIQSLSTESAQNILDIQCQHIIPRLTEDSVKGESGRICVIGGSESYTGAPFLSAISALRLGADICHIICEKSAAMPIKSYSPEIIVHPLLRDSDSIGCEEGKIDGQIDAVYSKIAPLLKRIDCLVIGPGLGRDHVTLKLVAKIIIEAKSMDLPMIIDADGLIIIQNDPDIIKGYANAILTPNVREYERLLNALIPESDHNKPEELSKILGNITVVRKGSADCITLGSDVCKVLNGSPRRCGGQGDILSGVLGVFFCWAKLQEKKKTEENETLVSDTPIQILAAYAGCLIVRKCSLSAYEEVYFFSSY</sequence>
<feature type="binding site" evidence="7">
    <location>
        <begin position="556"/>
        <end position="560"/>
    </location>
    <ligand>
        <name>ATP</name>
        <dbReference type="ChEBI" id="CHEBI:30616"/>
    </ligand>
</feature>
<organism evidence="10 11">
    <name type="scientific">Clydaea vesicula</name>
    <dbReference type="NCBI Taxonomy" id="447962"/>
    <lineage>
        <taxon>Eukaryota</taxon>
        <taxon>Fungi</taxon>
        <taxon>Fungi incertae sedis</taxon>
        <taxon>Chytridiomycota</taxon>
        <taxon>Chytridiomycota incertae sedis</taxon>
        <taxon>Chytridiomycetes</taxon>
        <taxon>Lobulomycetales</taxon>
        <taxon>Lobulomycetaceae</taxon>
        <taxon>Clydaea</taxon>
    </lineage>
</organism>
<comment type="catalytic activity">
    <reaction evidence="6 7">
        <text>(6S)-NADPHX + ATP = ADP + phosphate + NADPH + H(+)</text>
        <dbReference type="Rhea" id="RHEA:32231"/>
        <dbReference type="ChEBI" id="CHEBI:15378"/>
        <dbReference type="ChEBI" id="CHEBI:30616"/>
        <dbReference type="ChEBI" id="CHEBI:43474"/>
        <dbReference type="ChEBI" id="CHEBI:57783"/>
        <dbReference type="ChEBI" id="CHEBI:64076"/>
        <dbReference type="ChEBI" id="CHEBI:456216"/>
        <dbReference type="EC" id="4.2.1.93"/>
    </reaction>
</comment>
<evidence type="ECO:0000256" key="3">
    <source>
        <dbReference type="ARBA" id="ARBA00022857"/>
    </source>
</evidence>
<dbReference type="InterPro" id="IPR029056">
    <property type="entry name" value="Ribokinase-like"/>
</dbReference>
<dbReference type="GO" id="GO:0047453">
    <property type="term" value="F:ATP-dependent NAD(P)H-hydrate dehydratase activity"/>
    <property type="evidence" value="ECO:0007669"/>
    <property type="project" value="UniProtKB-UniRule"/>
</dbReference>
<evidence type="ECO:0000256" key="6">
    <source>
        <dbReference type="ARBA" id="ARBA00047472"/>
    </source>
</evidence>
<comment type="function">
    <text evidence="7">Catalyzes the dehydration of the S-form of NAD(P)HX at the expense of ATP, which is converted to ADP. Together with NAD(P)HX epimerase, which catalyzes the epimerization of the S- and R-forms, the enzyme allows the repair of both epimers of NAD(P)HX, a damaged form of NAD(P)H that is a result of enzymatic or heat-dependent hydration.</text>
</comment>
<dbReference type="GO" id="GO:0110051">
    <property type="term" value="P:metabolite repair"/>
    <property type="evidence" value="ECO:0007669"/>
    <property type="project" value="TreeGrafter"/>
</dbReference>
<proteinExistence type="inferred from homology"/>
<accession>A0AAD5U384</accession>
<feature type="region of interest" description="Disordered" evidence="8">
    <location>
        <begin position="118"/>
        <end position="185"/>
    </location>
</feature>
<comment type="cofactor">
    <cofactor evidence="7">
        <name>Mg(2+)</name>
        <dbReference type="ChEBI" id="CHEBI:18420"/>
    </cofactor>
</comment>
<comment type="similarity">
    <text evidence="7">Belongs to the NnrD/CARKD family.</text>
</comment>
<feature type="binding site" evidence="7">
    <location>
        <begin position="574"/>
        <end position="583"/>
    </location>
    <ligand>
        <name>ATP</name>
        <dbReference type="ChEBI" id="CHEBI:30616"/>
    </ligand>
</feature>
<feature type="region of interest" description="Disordered" evidence="8">
    <location>
        <begin position="43"/>
        <end position="103"/>
    </location>
</feature>
<dbReference type="Proteomes" id="UP001211065">
    <property type="component" value="Unassembled WGS sequence"/>
</dbReference>
<dbReference type="GO" id="GO:0003677">
    <property type="term" value="F:DNA binding"/>
    <property type="evidence" value="ECO:0007669"/>
    <property type="project" value="InterPro"/>
</dbReference>
<dbReference type="PANTHER" id="PTHR12592">
    <property type="entry name" value="ATP-DEPENDENT (S)-NAD(P)H-HYDRATE DEHYDRATASE FAMILY MEMBER"/>
    <property type="match status" value="1"/>
</dbReference>
<dbReference type="EC" id="4.2.1.93" evidence="7"/>
<evidence type="ECO:0000256" key="4">
    <source>
        <dbReference type="ARBA" id="ARBA00023027"/>
    </source>
</evidence>
<dbReference type="EMBL" id="JADGJW010000163">
    <property type="protein sequence ID" value="KAJ3222693.1"/>
    <property type="molecule type" value="Genomic_DNA"/>
</dbReference>
<protein>
    <recommendedName>
        <fullName evidence="7">ATP-dependent (S)-NAD(P)H-hydrate dehydratase</fullName>
        <ecNumber evidence="7">4.2.1.93</ecNumber>
    </recommendedName>
    <alternativeName>
        <fullName evidence="7">ATP-dependent NAD(P)HX dehydratase</fullName>
    </alternativeName>
</protein>
<dbReference type="SUPFAM" id="SSF53613">
    <property type="entry name" value="Ribokinase-like"/>
    <property type="match status" value="1"/>
</dbReference>
<evidence type="ECO:0000256" key="1">
    <source>
        <dbReference type="ARBA" id="ARBA00022741"/>
    </source>
</evidence>
<keyword evidence="5 7" id="KW-0456">Lyase</keyword>
<feature type="compositionally biased region" description="Low complexity" evidence="8">
    <location>
        <begin position="142"/>
        <end position="151"/>
    </location>
</feature>
<name>A0AAD5U384_9FUNG</name>
<dbReference type="SMART" id="SM00384">
    <property type="entry name" value="AT_hook"/>
    <property type="match status" value="2"/>
</dbReference>
<evidence type="ECO:0000313" key="11">
    <source>
        <dbReference type="Proteomes" id="UP001211065"/>
    </source>
</evidence>
<keyword evidence="11" id="KW-1185">Reference proteome</keyword>
<evidence type="ECO:0000313" key="10">
    <source>
        <dbReference type="EMBL" id="KAJ3222693.1"/>
    </source>
</evidence>
<evidence type="ECO:0000256" key="5">
    <source>
        <dbReference type="ARBA" id="ARBA00023239"/>
    </source>
</evidence>
<keyword evidence="7" id="KW-0963">Cytoplasm</keyword>
<dbReference type="PANTHER" id="PTHR12592:SF0">
    <property type="entry name" value="ATP-DEPENDENT (S)-NAD(P)H-HYDRATE DEHYDRATASE"/>
    <property type="match status" value="1"/>
</dbReference>
<dbReference type="Gene3D" id="3.40.1190.20">
    <property type="match status" value="1"/>
</dbReference>
<feature type="compositionally biased region" description="Basic and acidic residues" evidence="8">
    <location>
        <begin position="43"/>
        <end position="52"/>
    </location>
</feature>
<keyword evidence="1 7" id="KW-0547">Nucleotide-binding</keyword>
<feature type="compositionally biased region" description="Low complexity" evidence="8">
    <location>
        <begin position="13"/>
        <end position="24"/>
    </location>
</feature>
<feature type="compositionally biased region" description="Acidic residues" evidence="8">
    <location>
        <begin position="87"/>
        <end position="100"/>
    </location>
</feature>
<feature type="binding site" evidence="7">
    <location>
        <position position="468"/>
    </location>
    <ligand>
        <name>(6S)-NADPHX</name>
        <dbReference type="ChEBI" id="CHEBI:64076"/>
    </ligand>
</feature>
<evidence type="ECO:0000256" key="7">
    <source>
        <dbReference type="HAMAP-Rule" id="MF_03157"/>
    </source>
</evidence>
<dbReference type="InterPro" id="IPR017956">
    <property type="entry name" value="AT_hook_DNA-bd_motif"/>
</dbReference>
<gene>
    <name evidence="10" type="ORF">HK099_002003</name>
</gene>
<feature type="region of interest" description="Disordered" evidence="8">
    <location>
        <begin position="1"/>
        <end position="28"/>
    </location>
</feature>
<keyword evidence="3" id="KW-0521">NADP</keyword>
<evidence type="ECO:0000259" key="9">
    <source>
        <dbReference type="PROSITE" id="PS51383"/>
    </source>
</evidence>
<dbReference type="GO" id="GO:0005524">
    <property type="term" value="F:ATP binding"/>
    <property type="evidence" value="ECO:0007669"/>
    <property type="project" value="UniProtKB-KW"/>
</dbReference>
<dbReference type="InterPro" id="IPR000631">
    <property type="entry name" value="CARKD"/>
</dbReference>
<feature type="domain" description="YjeF C-terminal" evidence="9">
    <location>
        <begin position="353"/>
        <end position="646"/>
    </location>
</feature>
<comment type="subcellular location">
    <subcellularLocation>
        <location evidence="7">Cytoplasm</location>
    </subcellularLocation>
</comment>
<keyword evidence="4 7" id="KW-0520">NAD</keyword>
<reference evidence="10" key="1">
    <citation type="submission" date="2020-05" db="EMBL/GenBank/DDBJ databases">
        <title>Phylogenomic resolution of chytrid fungi.</title>
        <authorList>
            <person name="Stajich J.E."/>
            <person name="Amses K."/>
            <person name="Simmons R."/>
            <person name="Seto K."/>
            <person name="Myers J."/>
            <person name="Bonds A."/>
            <person name="Quandt C.A."/>
            <person name="Barry K."/>
            <person name="Liu P."/>
            <person name="Grigoriev I."/>
            <person name="Longcore J.E."/>
            <person name="James T.Y."/>
        </authorList>
    </citation>
    <scope>NUCLEOTIDE SEQUENCE</scope>
    <source>
        <strain evidence="10">JEL0476</strain>
    </source>
</reference>
<feature type="compositionally biased region" description="Polar residues" evidence="8">
    <location>
        <begin position="1"/>
        <end position="12"/>
    </location>
</feature>
<feature type="binding site" evidence="7">
    <location>
        <begin position="521"/>
        <end position="527"/>
    </location>
    <ligand>
        <name>(6S)-NADPHX</name>
        <dbReference type="ChEBI" id="CHEBI:64076"/>
    </ligand>
</feature>
<dbReference type="GO" id="GO:0046496">
    <property type="term" value="P:nicotinamide nucleotide metabolic process"/>
    <property type="evidence" value="ECO:0007669"/>
    <property type="project" value="UniProtKB-UniRule"/>
</dbReference>
<evidence type="ECO:0000256" key="2">
    <source>
        <dbReference type="ARBA" id="ARBA00022840"/>
    </source>
</evidence>